<dbReference type="GO" id="GO:0005524">
    <property type="term" value="F:ATP binding"/>
    <property type="evidence" value="ECO:0007669"/>
    <property type="project" value="UniProtKB-KW"/>
</dbReference>
<proteinExistence type="predicted"/>
<dbReference type="AlphaFoldDB" id="A0A397TP86"/>
<dbReference type="OrthoDB" id="4062651at2759"/>
<dbReference type="InterPro" id="IPR011009">
    <property type="entry name" value="Kinase-like_dom_sf"/>
</dbReference>
<evidence type="ECO:0000256" key="2">
    <source>
        <dbReference type="ARBA" id="ARBA00022741"/>
    </source>
</evidence>
<dbReference type="PANTHER" id="PTHR44329:SF288">
    <property type="entry name" value="MITOGEN-ACTIVATED PROTEIN KINASE KINASE KINASE 20"/>
    <property type="match status" value="1"/>
</dbReference>
<reference evidence="7 8" key="1">
    <citation type="submission" date="2018-06" db="EMBL/GenBank/DDBJ databases">
        <title>Comparative genomics reveals the genomic features of Rhizophagus irregularis, R. cerebriforme, R. diaphanum and Gigaspora rosea, and their symbiotic lifestyle signature.</title>
        <authorList>
            <person name="Morin E."/>
            <person name="San Clemente H."/>
            <person name="Chen E.C.H."/>
            <person name="De La Providencia I."/>
            <person name="Hainaut M."/>
            <person name="Kuo A."/>
            <person name="Kohler A."/>
            <person name="Murat C."/>
            <person name="Tang N."/>
            <person name="Roy S."/>
            <person name="Loubradou J."/>
            <person name="Henrissat B."/>
            <person name="Grigoriev I.V."/>
            <person name="Corradi N."/>
            <person name="Roux C."/>
            <person name="Martin F.M."/>
        </authorList>
    </citation>
    <scope>NUCLEOTIDE SEQUENCE [LARGE SCALE GENOMIC DNA]</scope>
    <source>
        <strain evidence="7 8">DAOM 227022</strain>
    </source>
</reference>
<dbReference type="SUPFAM" id="SSF56112">
    <property type="entry name" value="Protein kinase-like (PK-like)"/>
    <property type="match status" value="1"/>
</dbReference>
<evidence type="ECO:0000256" key="3">
    <source>
        <dbReference type="ARBA" id="ARBA00022777"/>
    </source>
</evidence>
<evidence type="ECO:0000256" key="4">
    <source>
        <dbReference type="ARBA" id="ARBA00022840"/>
    </source>
</evidence>
<keyword evidence="4" id="KW-0067">ATP-binding</keyword>
<dbReference type="Gene3D" id="1.10.510.10">
    <property type="entry name" value="Transferase(Phosphotransferase) domain 1"/>
    <property type="match status" value="2"/>
</dbReference>
<keyword evidence="8" id="KW-1185">Reference proteome</keyword>
<dbReference type="InterPro" id="IPR001245">
    <property type="entry name" value="Ser-Thr/Tyr_kinase_cat_dom"/>
</dbReference>
<evidence type="ECO:0000313" key="8">
    <source>
        <dbReference type="Proteomes" id="UP000265703"/>
    </source>
</evidence>
<keyword evidence="2" id="KW-0547">Nucleotide-binding</keyword>
<evidence type="ECO:0000313" key="7">
    <source>
        <dbReference type="EMBL" id="RIA98335.1"/>
    </source>
</evidence>
<dbReference type="GO" id="GO:0004674">
    <property type="term" value="F:protein serine/threonine kinase activity"/>
    <property type="evidence" value="ECO:0007669"/>
    <property type="project" value="TreeGrafter"/>
</dbReference>
<protein>
    <submittedName>
        <fullName evidence="7">Kinase-like domain-containing protein</fullName>
    </submittedName>
</protein>
<dbReference type="PROSITE" id="PS50011">
    <property type="entry name" value="PROTEIN_KINASE_DOM"/>
    <property type="match status" value="1"/>
</dbReference>
<feature type="region of interest" description="Disordered" evidence="5">
    <location>
        <begin position="457"/>
        <end position="483"/>
    </location>
</feature>
<evidence type="ECO:0000259" key="6">
    <source>
        <dbReference type="PROSITE" id="PS50011"/>
    </source>
</evidence>
<keyword evidence="3 7" id="KW-0418">Kinase</keyword>
<evidence type="ECO:0000256" key="1">
    <source>
        <dbReference type="ARBA" id="ARBA00022679"/>
    </source>
</evidence>
<dbReference type="PANTHER" id="PTHR44329">
    <property type="entry name" value="SERINE/THREONINE-PROTEIN KINASE TNNI3K-RELATED"/>
    <property type="match status" value="1"/>
</dbReference>
<dbReference type="EMBL" id="QKYT01000017">
    <property type="protein sequence ID" value="RIA98335.1"/>
    <property type="molecule type" value="Genomic_DNA"/>
</dbReference>
<evidence type="ECO:0000256" key="5">
    <source>
        <dbReference type="SAM" id="MobiDB-lite"/>
    </source>
</evidence>
<gene>
    <name evidence="7" type="ORF">C1645_812905</name>
</gene>
<dbReference type="Proteomes" id="UP000265703">
    <property type="component" value="Unassembled WGS sequence"/>
</dbReference>
<dbReference type="Pfam" id="PF07714">
    <property type="entry name" value="PK_Tyr_Ser-Thr"/>
    <property type="match status" value="2"/>
</dbReference>
<comment type="caution">
    <text evidence="7">The sequence shown here is derived from an EMBL/GenBank/DDBJ whole genome shotgun (WGS) entry which is preliminary data.</text>
</comment>
<dbReference type="InterPro" id="IPR000719">
    <property type="entry name" value="Prot_kinase_dom"/>
</dbReference>
<name>A0A397TP86_9GLOM</name>
<feature type="domain" description="Protein kinase" evidence="6">
    <location>
        <begin position="114"/>
        <end position="343"/>
    </location>
</feature>
<accession>A0A397TP86</accession>
<keyword evidence="1" id="KW-0808">Transferase</keyword>
<organism evidence="7 8">
    <name type="scientific">Glomus cerebriforme</name>
    <dbReference type="NCBI Taxonomy" id="658196"/>
    <lineage>
        <taxon>Eukaryota</taxon>
        <taxon>Fungi</taxon>
        <taxon>Fungi incertae sedis</taxon>
        <taxon>Mucoromycota</taxon>
        <taxon>Glomeromycotina</taxon>
        <taxon>Glomeromycetes</taxon>
        <taxon>Glomerales</taxon>
        <taxon>Glomeraceae</taxon>
        <taxon>Glomus</taxon>
    </lineage>
</organism>
<sequence length="493" mass="57909">MEQEYLSDDVIEQIKDFYHSIDADYGLTEEQKLLIDKLIINEELKERYKKYGLCKECKQPNIHYRWCQSSAKHFQQKFQNWSSGNSEVDKIIQESQLNAKDYWEKLEWIEYDNFEHIEYITKGGFGSIYKAKWRHRIVALKSLNNSKNITLDFLNEINLHLKMNNSRYTIYIYGITKDPKTSNFMMIMEYAENGNLRQRLNSDFNSLNWNDKLDILQNIAKGLDDIHKKGLTHRDFHSGNILLSKDFVFRIYYLITDLGLSKPANEKSENFGIIIYEVINGLPPYHDMAHEEFLAIKICNGLRPSFNIKVPQLVVDIFKQCVDADLSKRPTAKYLLEIFNQWWNEIDDEDSEIYKQSVEADEINKKQASITKLDNSKLTYTTHHQAIYTSRLLNFNNLPEPKNAESEEEYSKNVDECINHQKELLPDNFQQLSESDCKSSLSFQEVRKLLMDRISTEHPLSDPPQVGHDNVLGSLPDNSPHLPQLWDIENRLQ</sequence>
<dbReference type="InterPro" id="IPR051681">
    <property type="entry name" value="Ser/Thr_Kinases-Pseudokinases"/>
</dbReference>